<reference evidence="1 2" key="1">
    <citation type="submission" date="2020-07" db="EMBL/GenBank/DDBJ databases">
        <title>Sequencing the genomes of 1000 actinobacteria strains.</title>
        <authorList>
            <person name="Klenk H.-P."/>
        </authorList>
    </citation>
    <scope>NUCLEOTIDE SEQUENCE [LARGE SCALE GENOMIC DNA]</scope>
    <source>
        <strain evidence="1 2">DSM 19663</strain>
    </source>
</reference>
<organism evidence="1 2">
    <name type="scientific">Microcella alkalica</name>
    <dbReference type="NCBI Taxonomy" id="355930"/>
    <lineage>
        <taxon>Bacteria</taxon>
        <taxon>Bacillati</taxon>
        <taxon>Actinomycetota</taxon>
        <taxon>Actinomycetes</taxon>
        <taxon>Micrococcales</taxon>
        <taxon>Microbacteriaceae</taxon>
        <taxon>Microcella</taxon>
    </lineage>
</organism>
<protein>
    <submittedName>
        <fullName evidence="1">Uncharacterized protein</fullName>
    </submittedName>
</protein>
<gene>
    <name evidence="1" type="ORF">FHX53_001433</name>
</gene>
<keyword evidence="2" id="KW-1185">Reference proteome</keyword>
<evidence type="ECO:0000313" key="1">
    <source>
        <dbReference type="EMBL" id="MBA8847841.1"/>
    </source>
</evidence>
<comment type="caution">
    <text evidence="1">The sequence shown here is derived from an EMBL/GenBank/DDBJ whole genome shotgun (WGS) entry which is preliminary data.</text>
</comment>
<accession>A0A839E620</accession>
<sequence length="188" mass="19787">MDAPRALAAARAALAEAAAELAAAGARPEQLATTVAAHRALGFIPVREKLRRTGEGFLLGALLATPAGDAFEPGRIVRASRQVLPGHQSASAQERRALRQLALDSGFDEGETLVLEARPIPLDDVEAMRVERGPLVLRETDADGAEALVRWVPSAPDSALRPLAAYLAERVDLARGALAAARAESEHP</sequence>
<dbReference type="EMBL" id="JACGWX010000003">
    <property type="protein sequence ID" value="MBA8847841.1"/>
    <property type="molecule type" value="Genomic_DNA"/>
</dbReference>
<dbReference type="RefSeq" id="WP_182490668.1">
    <property type="nucleotide sequence ID" value="NZ_BAAAOV010000001.1"/>
</dbReference>
<dbReference type="Proteomes" id="UP000585905">
    <property type="component" value="Unassembled WGS sequence"/>
</dbReference>
<evidence type="ECO:0000313" key="2">
    <source>
        <dbReference type="Proteomes" id="UP000585905"/>
    </source>
</evidence>
<dbReference type="AlphaFoldDB" id="A0A839E620"/>
<proteinExistence type="predicted"/>
<name>A0A839E620_9MICO</name>